<dbReference type="GO" id="GO:0005634">
    <property type="term" value="C:nucleus"/>
    <property type="evidence" value="ECO:0007669"/>
    <property type="project" value="TreeGrafter"/>
</dbReference>
<evidence type="ECO:0000313" key="2">
    <source>
        <dbReference type="EMBL" id="KAH7128721.1"/>
    </source>
</evidence>
<dbReference type="CDD" id="cd00180">
    <property type="entry name" value="PKc"/>
    <property type="match status" value="1"/>
</dbReference>
<name>A0A9P9E0W4_9PLEO</name>
<dbReference type="Gene3D" id="3.30.200.20">
    <property type="entry name" value="Phosphorylase Kinase, domain 1"/>
    <property type="match status" value="1"/>
</dbReference>
<keyword evidence="2" id="KW-0418">Kinase</keyword>
<dbReference type="EMBL" id="JAGMWT010000005">
    <property type="protein sequence ID" value="KAH7128721.1"/>
    <property type="molecule type" value="Genomic_DNA"/>
</dbReference>
<dbReference type="Proteomes" id="UP000700596">
    <property type="component" value="Unassembled WGS sequence"/>
</dbReference>
<evidence type="ECO:0000313" key="3">
    <source>
        <dbReference type="Proteomes" id="UP000700596"/>
    </source>
</evidence>
<proteinExistence type="predicted"/>
<dbReference type="GO" id="GO:0005524">
    <property type="term" value="F:ATP binding"/>
    <property type="evidence" value="ECO:0007669"/>
    <property type="project" value="InterPro"/>
</dbReference>
<accession>A0A9P9E0W4</accession>
<dbReference type="SUPFAM" id="SSF56112">
    <property type="entry name" value="Protein kinase-like (PK-like)"/>
    <property type="match status" value="1"/>
</dbReference>
<dbReference type="PANTHER" id="PTHR44167:SF24">
    <property type="entry name" value="SERINE_THREONINE-PROTEIN KINASE CHK2"/>
    <property type="match status" value="1"/>
</dbReference>
<dbReference type="GO" id="GO:0004674">
    <property type="term" value="F:protein serine/threonine kinase activity"/>
    <property type="evidence" value="ECO:0007669"/>
    <property type="project" value="TreeGrafter"/>
</dbReference>
<dbReference type="AlphaFoldDB" id="A0A9P9E0W4"/>
<dbReference type="SMART" id="SM00220">
    <property type="entry name" value="S_TKc"/>
    <property type="match status" value="1"/>
</dbReference>
<dbReference type="PANTHER" id="PTHR44167">
    <property type="entry name" value="OVARIAN-SPECIFIC SERINE/THREONINE-PROTEIN KINASE LOK-RELATED"/>
    <property type="match status" value="1"/>
</dbReference>
<dbReference type="InterPro" id="IPR000719">
    <property type="entry name" value="Prot_kinase_dom"/>
</dbReference>
<sequence length="443" mass="50656">MHVDGSESSEYSDDDDYMTAISAVSNTTYFTAVSGSGVDERQRLGRSSLSAEYAKILFEKQLLPVEPSREKNWSGRGQHVEFSRFERESLNHLLRVEDTLGSTRSAIVQSVKCRRILLARKTIRCTHHFTKSQAIDEVAHLTRLSHSHIVQVIGTYVMENDLSILMYPVAEHNLATFMDELRPAQLHKLEWRERATSLLLGLPCLCNAMLHIHINMTKHMDIKPENILVRDVKQYKARRPSNASFKLYIADFGISRSYDSIEATETEGPTHFTHRYAAPEVVDRDKRGLAADIFSLGCVFVEIYSVLAGIFEPWARKHHDKTFPEFAWVMRSTAYEEASHEHQTDNSLSSQLRRILAANEFGDRSYQANITPVREFLFKIGEENPLYEKPIQEVVRMISANPRERPTAKELATYWGRRQICCSSVGDELEAVLNVPRTGQFTM</sequence>
<dbReference type="OrthoDB" id="4062651at2759"/>
<dbReference type="GO" id="GO:0044773">
    <property type="term" value="P:mitotic DNA damage checkpoint signaling"/>
    <property type="evidence" value="ECO:0007669"/>
    <property type="project" value="TreeGrafter"/>
</dbReference>
<comment type="caution">
    <text evidence="2">The sequence shown here is derived from an EMBL/GenBank/DDBJ whole genome shotgun (WGS) entry which is preliminary data.</text>
</comment>
<dbReference type="Pfam" id="PF00069">
    <property type="entry name" value="Pkinase"/>
    <property type="match status" value="1"/>
</dbReference>
<dbReference type="InterPro" id="IPR011009">
    <property type="entry name" value="Kinase-like_dom_sf"/>
</dbReference>
<reference evidence="2" key="1">
    <citation type="journal article" date="2021" name="Nat. Commun.">
        <title>Genetic determinants of endophytism in the Arabidopsis root mycobiome.</title>
        <authorList>
            <person name="Mesny F."/>
            <person name="Miyauchi S."/>
            <person name="Thiergart T."/>
            <person name="Pickel B."/>
            <person name="Atanasova L."/>
            <person name="Karlsson M."/>
            <person name="Huettel B."/>
            <person name="Barry K.W."/>
            <person name="Haridas S."/>
            <person name="Chen C."/>
            <person name="Bauer D."/>
            <person name="Andreopoulos W."/>
            <person name="Pangilinan J."/>
            <person name="LaButti K."/>
            <person name="Riley R."/>
            <person name="Lipzen A."/>
            <person name="Clum A."/>
            <person name="Drula E."/>
            <person name="Henrissat B."/>
            <person name="Kohler A."/>
            <person name="Grigoriev I.V."/>
            <person name="Martin F.M."/>
            <person name="Hacquard S."/>
        </authorList>
    </citation>
    <scope>NUCLEOTIDE SEQUENCE</scope>
    <source>
        <strain evidence="2">MPI-CAGE-CH-0243</strain>
    </source>
</reference>
<protein>
    <submittedName>
        <fullName evidence="2">Kinase-like domain-containing protein</fullName>
    </submittedName>
</protein>
<evidence type="ECO:0000259" key="1">
    <source>
        <dbReference type="PROSITE" id="PS50011"/>
    </source>
</evidence>
<dbReference type="Gene3D" id="1.10.510.10">
    <property type="entry name" value="Transferase(Phosphotransferase) domain 1"/>
    <property type="match status" value="1"/>
</dbReference>
<dbReference type="PROSITE" id="PS50011">
    <property type="entry name" value="PROTEIN_KINASE_DOM"/>
    <property type="match status" value="1"/>
</dbReference>
<gene>
    <name evidence="2" type="ORF">B0J11DRAFT_459529</name>
</gene>
<keyword evidence="3" id="KW-1185">Reference proteome</keyword>
<feature type="domain" description="Protein kinase" evidence="1">
    <location>
        <begin position="94"/>
        <end position="420"/>
    </location>
</feature>
<organism evidence="2 3">
    <name type="scientific">Dendryphion nanum</name>
    <dbReference type="NCBI Taxonomy" id="256645"/>
    <lineage>
        <taxon>Eukaryota</taxon>
        <taxon>Fungi</taxon>
        <taxon>Dikarya</taxon>
        <taxon>Ascomycota</taxon>
        <taxon>Pezizomycotina</taxon>
        <taxon>Dothideomycetes</taxon>
        <taxon>Pleosporomycetidae</taxon>
        <taxon>Pleosporales</taxon>
        <taxon>Torulaceae</taxon>
        <taxon>Dendryphion</taxon>
    </lineage>
</organism>
<dbReference type="GO" id="GO:0005737">
    <property type="term" value="C:cytoplasm"/>
    <property type="evidence" value="ECO:0007669"/>
    <property type="project" value="TreeGrafter"/>
</dbReference>
<keyword evidence="2" id="KW-0808">Transferase</keyword>